<sequence length="532" mass="55310">MPRRALVLPLLALLAACQSYNFNPVGQCIIQPASRKVTLGGFDTADILFVVDDSGSMLGEQQMLAKNFDEFVGQLAQLNKDRVARGLTALDFHLAVTTSSIFENDYVANCAADGSGALACSYVSIVSGKPASYACATAGQACGELVTQYYGFSTANRGCVPGDAAEGSPYPAGDFVAKPGNPRVIHFTKDLDWSSYGTATQDARITQAVGQFKANVQVGTCGSGQEQHLEAGRLALEKALRQNGLAQPADVQQSEFPHAGARLVVVWMGDEDDCSNPKDPLNGIVMTNMTPGADACMADEGLPLAQRKAFPVQAYVDYFTGLGRPFGAGFITSSTCSASTGTNVCTASTCTCPAGSDPQCSGKSTGTRFQDLATALRQQGVPVVQDSVCDADFASTLRSIADLVKPLNQLQLPTQPAAGEVTLLRIVRADGSTRKICAGPGPTADWWFTSCNDPLAQPVAGTTSCIAINHQGGGCEANPGESYLAEYLGIVPAGGCASTQECVSALGGQAQQWTCEIPTGAARGTCLCSAGN</sequence>
<keyword evidence="3" id="KW-1185">Reference proteome</keyword>
<dbReference type="PROSITE" id="PS51257">
    <property type="entry name" value="PROKAR_LIPOPROTEIN"/>
    <property type="match status" value="1"/>
</dbReference>
<evidence type="ECO:0000313" key="2">
    <source>
        <dbReference type="EMBL" id="BDG07271.1"/>
    </source>
</evidence>
<protein>
    <recommendedName>
        <fullName evidence="4">VWFA domain-containing protein</fullName>
    </recommendedName>
</protein>
<name>A0ABM7X626_9BACT</name>
<proteinExistence type="predicted"/>
<dbReference type="EMBL" id="AP025592">
    <property type="protein sequence ID" value="BDG07271.1"/>
    <property type="molecule type" value="Genomic_DNA"/>
</dbReference>
<gene>
    <name evidence="2" type="ORF">AMPC_03840</name>
</gene>
<keyword evidence="1" id="KW-0732">Signal</keyword>
<evidence type="ECO:0008006" key="4">
    <source>
        <dbReference type="Google" id="ProtNLM"/>
    </source>
</evidence>
<reference evidence="3" key="1">
    <citation type="journal article" date="2022" name="Int. J. Syst. Evol. Microbiol.">
        <title>Anaeromyxobacter oryzae sp. nov., Anaeromyxobacter diazotrophicus sp. nov. and Anaeromyxobacter paludicola sp. nov., isolated from paddy soils.</title>
        <authorList>
            <person name="Itoh H."/>
            <person name="Xu Z."/>
            <person name="Mise K."/>
            <person name="Masuda Y."/>
            <person name="Ushijima N."/>
            <person name="Hayakawa C."/>
            <person name="Shiratori Y."/>
            <person name="Senoo K."/>
        </authorList>
    </citation>
    <scope>NUCLEOTIDE SEQUENCE [LARGE SCALE GENOMIC DNA]</scope>
    <source>
        <strain evidence="3">Red630</strain>
    </source>
</reference>
<evidence type="ECO:0000256" key="1">
    <source>
        <dbReference type="SAM" id="SignalP"/>
    </source>
</evidence>
<organism evidence="2 3">
    <name type="scientific">Anaeromyxobacter paludicola</name>
    <dbReference type="NCBI Taxonomy" id="2918171"/>
    <lineage>
        <taxon>Bacteria</taxon>
        <taxon>Pseudomonadati</taxon>
        <taxon>Myxococcota</taxon>
        <taxon>Myxococcia</taxon>
        <taxon>Myxococcales</taxon>
        <taxon>Cystobacterineae</taxon>
        <taxon>Anaeromyxobacteraceae</taxon>
        <taxon>Anaeromyxobacter</taxon>
    </lineage>
</organism>
<feature type="signal peptide" evidence="1">
    <location>
        <begin position="1"/>
        <end position="21"/>
    </location>
</feature>
<dbReference type="RefSeq" id="WP_248343871.1">
    <property type="nucleotide sequence ID" value="NZ_AP025592.1"/>
</dbReference>
<feature type="chain" id="PRO_5046136430" description="VWFA domain-containing protein" evidence="1">
    <location>
        <begin position="22"/>
        <end position="532"/>
    </location>
</feature>
<evidence type="ECO:0000313" key="3">
    <source>
        <dbReference type="Proteomes" id="UP001162734"/>
    </source>
</evidence>
<dbReference type="Proteomes" id="UP001162734">
    <property type="component" value="Chromosome"/>
</dbReference>
<accession>A0ABM7X626</accession>